<dbReference type="InterPro" id="IPR001401">
    <property type="entry name" value="Dynamin_GTPase"/>
</dbReference>
<feature type="compositionally biased region" description="Gly residues" evidence="3">
    <location>
        <begin position="806"/>
        <end position="815"/>
    </location>
</feature>
<evidence type="ECO:0000256" key="1">
    <source>
        <dbReference type="ARBA" id="ARBA00022741"/>
    </source>
</evidence>
<dbReference type="GO" id="GO:0003924">
    <property type="term" value="F:GTPase activity"/>
    <property type="evidence" value="ECO:0007669"/>
    <property type="project" value="InterPro"/>
</dbReference>
<evidence type="ECO:0000259" key="4">
    <source>
        <dbReference type="PROSITE" id="PS51388"/>
    </source>
</evidence>
<proteinExistence type="predicted"/>
<feature type="compositionally biased region" description="Polar residues" evidence="3">
    <location>
        <begin position="787"/>
        <end position="796"/>
    </location>
</feature>
<dbReference type="InterPro" id="IPR022812">
    <property type="entry name" value="Dynamin"/>
</dbReference>
<dbReference type="STRING" id="1229662.W3XMN1"/>
<dbReference type="eggNOG" id="KOG0845">
    <property type="taxonomic scope" value="Eukaryota"/>
</dbReference>
<feature type="domain" description="GED" evidence="4">
    <location>
        <begin position="604"/>
        <end position="695"/>
    </location>
</feature>
<dbReference type="GO" id="GO:0006897">
    <property type="term" value="P:endocytosis"/>
    <property type="evidence" value="ECO:0007669"/>
    <property type="project" value="TreeGrafter"/>
</dbReference>
<dbReference type="CDD" id="cd08771">
    <property type="entry name" value="DLP_1"/>
    <property type="match status" value="1"/>
</dbReference>
<dbReference type="GeneID" id="19266139"/>
<dbReference type="Proteomes" id="UP000030651">
    <property type="component" value="Unassembled WGS sequence"/>
</dbReference>
<dbReference type="InterPro" id="IPR020850">
    <property type="entry name" value="GED_dom"/>
</dbReference>
<feature type="region of interest" description="Disordered" evidence="3">
    <location>
        <begin position="787"/>
        <end position="815"/>
    </location>
</feature>
<evidence type="ECO:0000313" key="7">
    <source>
        <dbReference type="Proteomes" id="UP000030651"/>
    </source>
</evidence>
<evidence type="ECO:0000259" key="5">
    <source>
        <dbReference type="PROSITE" id="PS51718"/>
    </source>
</evidence>
<dbReference type="GO" id="GO:0008017">
    <property type="term" value="F:microtubule binding"/>
    <property type="evidence" value="ECO:0007669"/>
    <property type="project" value="TreeGrafter"/>
</dbReference>
<feature type="compositionally biased region" description="Gly residues" evidence="3">
    <location>
        <begin position="940"/>
        <end position="953"/>
    </location>
</feature>
<gene>
    <name evidence="6" type="ORF">PFICI_01126</name>
</gene>
<feature type="region of interest" description="Disordered" evidence="3">
    <location>
        <begin position="913"/>
        <end position="953"/>
    </location>
</feature>
<dbReference type="Pfam" id="PF01031">
    <property type="entry name" value="Dynamin_M"/>
    <property type="match status" value="1"/>
</dbReference>
<dbReference type="PRINTS" id="PR00195">
    <property type="entry name" value="DYNAMIN"/>
</dbReference>
<dbReference type="Gene3D" id="3.40.50.300">
    <property type="entry name" value="P-loop containing nucleotide triphosphate hydrolases"/>
    <property type="match status" value="1"/>
</dbReference>
<dbReference type="InterPro" id="IPR030381">
    <property type="entry name" value="G_DYNAMIN_dom"/>
</dbReference>
<dbReference type="InterPro" id="IPR000375">
    <property type="entry name" value="Dynamin_stalk"/>
</dbReference>
<keyword evidence="2" id="KW-0342">GTP-binding</keyword>
<dbReference type="GO" id="GO:0005874">
    <property type="term" value="C:microtubule"/>
    <property type="evidence" value="ECO:0007669"/>
    <property type="project" value="TreeGrafter"/>
</dbReference>
<evidence type="ECO:0008006" key="8">
    <source>
        <dbReference type="Google" id="ProtNLM"/>
    </source>
</evidence>
<dbReference type="Gene3D" id="1.10.10.2360">
    <property type="match status" value="1"/>
</dbReference>
<feature type="compositionally biased region" description="Polar residues" evidence="3">
    <location>
        <begin position="724"/>
        <end position="734"/>
    </location>
</feature>
<evidence type="ECO:0000313" key="6">
    <source>
        <dbReference type="EMBL" id="ETS87298.1"/>
    </source>
</evidence>
<dbReference type="OrthoDB" id="415706at2759"/>
<dbReference type="AlphaFoldDB" id="W3XMN1"/>
<dbReference type="SUPFAM" id="SSF52540">
    <property type="entry name" value="P-loop containing nucleoside triphosphate hydrolases"/>
    <property type="match status" value="1"/>
</dbReference>
<dbReference type="RefSeq" id="XP_007827898.1">
    <property type="nucleotide sequence ID" value="XM_007829707.1"/>
</dbReference>
<dbReference type="PANTHER" id="PTHR11566">
    <property type="entry name" value="DYNAMIN"/>
    <property type="match status" value="1"/>
</dbReference>
<dbReference type="EMBL" id="KI912109">
    <property type="protein sequence ID" value="ETS87298.1"/>
    <property type="molecule type" value="Genomic_DNA"/>
</dbReference>
<dbReference type="InterPro" id="IPR027417">
    <property type="entry name" value="P-loop_NTPase"/>
</dbReference>
<dbReference type="eggNOG" id="KOG0446">
    <property type="taxonomic scope" value="Eukaryota"/>
</dbReference>
<sequence>MGSEKEKTATAVAALQSKDHKALLDTIDKLRSKGISQYVDLPQIVVCGDQSSGKSSVLQAVSNMSFPMKDNLCTRFATELILRHVTGVIETCKITIQPGSDRTDEEKSRLREFQKTDSTKEIDIGRLIESAKEIMRLDDHSKRFSSDVLRIEISGPTQPNLTIVDLPGLFRAGNKDQTADDAEIVNRIVQSYMTNSLSIILAVVSAKSDFALQEVTQLARKINVHGVRTIGLITKPDTLDVGSDSERAYHELAQNRDVHFRLGWHVLRNRDYKSRDSTNGERDQAEDLFFSQGVWAAVARKNKGVTALRSRLSEVLTSHILEELPALLHSVETELKECSFDLEKLGTSRNTISEQRNYLLQSSYHFATIIKDSITGTYNNEFFGSAFEPEGGMKRFRAVLQSTLAEFAEAMRVDGHAKQVVDRHREGGSREILRADYLKQVQSLMRASRGCELPGTFNPAIIGALFQQQSKPWQGILSRYSEKILDAASCTIDAVLSHVVDFDTRSKLWQELIAPELDQLKDTLNKKMSEILASHTSGHPITYNHYLIENVQRAQNQRVREKMRARLQRYSDANGILQQGLTVDSLINILVERDTEADMEIFASSRATDIMLAYYKVALKRVIDDFGDLVIEACLVSRLPDLFSPGRVSTLNDSQIECIAGESVEITEDRAAFSAKKNALEECLSEIRRLVKLHQHHQRQLQRQSLWEKDTGRNTKASRKSMGSLKSKSETVSSKLAGRDPLQSPSVKSSPAVNPTTSTASLFPGNKQSSLTTSIDAVSSLTTTLFGDRTSSTQNKPAFGASTTGTTGGGLFGGGGTTTSFGSGNAFNAPANTALGAPVGDAPGTATTAFSPTLEKESIAGLAQNSYQSILFQEPYKKWSAEELRLADYAQNRRFGSGFGPTGQQITFFGAGSFGTNPPPSASAANTHPANSQSCSTPNGSGGWTGRGQGRNP</sequence>
<dbReference type="FunFam" id="3.40.50.300:FF:001425">
    <property type="entry name" value="Dynamin GTPase, putative"/>
    <property type="match status" value="1"/>
</dbReference>
<dbReference type="GO" id="GO:0048312">
    <property type="term" value="P:intracellular distribution of mitochondria"/>
    <property type="evidence" value="ECO:0007669"/>
    <property type="project" value="TreeGrafter"/>
</dbReference>
<feature type="compositionally biased region" description="Polar residues" evidence="3">
    <location>
        <begin position="923"/>
        <end position="939"/>
    </location>
</feature>
<evidence type="ECO:0000256" key="2">
    <source>
        <dbReference type="ARBA" id="ARBA00023134"/>
    </source>
</evidence>
<accession>W3XMN1</accession>
<evidence type="ECO:0000256" key="3">
    <source>
        <dbReference type="SAM" id="MobiDB-lite"/>
    </source>
</evidence>
<keyword evidence="7" id="KW-1185">Reference proteome</keyword>
<dbReference type="PANTHER" id="PTHR11566:SF149">
    <property type="entry name" value="GTPASE, PUTATIVE (AFU_ORTHOLOGUE AFUA_6G11890)-RELATED"/>
    <property type="match status" value="1"/>
</dbReference>
<protein>
    <recommendedName>
        <fullName evidence="8">GED domain-containing protein</fullName>
    </recommendedName>
</protein>
<dbReference type="Pfam" id="PF00350">
    <property type="entry name" value="Dynamin_N"/>
    <property type="match status" value="1"/>
</dbReference>
<dbReference type="OMA" id="LCGPTQP"/>
<dbReference type="KEGG" id="pfy:PFICI_01126"/>
<dbReference type="GO" id="GO:0016020">
    <property type="term" value="C:membrane"/>
    <property type="evidence" value="ECO:0007669"/>
    <property type="project" value="TreeGrafter"/>
</dbReference>
<dbReference type="HOGENOM" id="CLU_008964_7_1_1"/>
<dbReference type="PROSITE" id="PS51388">
    <property type="entry name" value="GED"/>
    <property type="match status" value="1"/>
</dbReference>
<keyword evidence="1" id="KW-0547">Nucleotide-binding</keyword>
<feature type="domain" description="Dynamin-type G" evidence="5">
    <location>
        <begin position="38"/>
        <end position="325"/>
    </location>
</feature>
<dbReference type="InParanoid" id="W3XMN1"/>
<dbReference type="GO" id="GO:0005739">
    <property type="term" value="C:mitochondrion"/>
    <property type="evidence" value="ECO:0007669"/>
    <property type="project" value="TreeGrafter"/>
</dbReference>
<name>W3XMN1_PESFW</name>
<feature type="region of interest" description="Disordered" evidence="3">
    <location>
        <begin position="701"/>
        <end position="770"/>
    </location>
</feature>
<dbReference type="GO" id="GO:0016559">
    <property type="term" value="P:peroxisome fission"/>
    <property type="evidence" value="ECO:0007669"/>
    <property type="project" value="TreeGrafter"/>
</dbReference>
<dbReference type="PROSITE" id="PS51718">
    <property type="entry name" value="G_DYNAMIN_2"/>
    <property type="match status" value="1"/>
</dbReference>
<dbReference type="GO" id="GO:0005525">
    <property type="term" value="F:GTP binding"/>
    <property type="evidence" value="ECO:0007669"/>
    <property type="project" value="InterPro"/>
</dbReference>
<feature type="compositionally biased region" description="Polar residues" evidence="3">
    <location>
        <begin position="743"/>
        <end position="770"/>
    </location>
</feature>
<reference evidence="7" key="1">
    <citation type="journal article" date="2015" name="BMC Genomics">
        <title>Genomic and transcriptomic analysis of the endophytic fungus Pestalotiopsis fici reveals its lifestyle and high potential for synthesis of natural products.</title>
        <authorList>
            <person name="Wang X."/>
            <person name="Zhang X."/>
            <person name="Liu L."/>
            <person name="Xiang M."/>
            <person name="Wang W."/>
            <person name="Sun X."/>
            <person name="Che Y."/>
            <person name="Guo L."/>
            <person name="Liu G."/>
            <person name="Guo L."/>
            <person name="Wang C."/>
            <person name="Yin W.B."/>
            <person name="Stadler M."/>
            <person name="Zhang X."/>
            <person name="Liu X."/>
        </authorList>
    </citation>
    <scope>NUCLEOTIDE SEQUENCE [LARGE SCALE GENOMIC DNA]</scope>
    <source>
        <strain evidence="7">W106-1 / CGMCC3.15140</strain>
    </source>
</reference>
<organism evidence="6 7">
    <name type="scientific">Pestalotiopsis fici (strain W106-1 / CGMCC3.15140)</name>
    <dbReference type="NCBI Taxonomy" id="1229662"/>
    <lineage>
        <taxon>Eukaryota</taxon>
        <taxon>Fungi</taxon>
        <taxon>Dikarya</taxon>
        <taxon>Ascomycota</taxon>
        <taxon>Pezizomycotina</taxon>
        <taxon>Sordariomycetes</taxon>
        <taxon>Xylariomycetidae</taxon>
        <taxon>Amphisphaeriales</taxon>
        <taxon>Sporocadaceae</taxon>
        <taxon>Pestalotiopsis</taxon>
    </lineage>
</organism>
<dbReference type="SMART" id="SM00053">
    <property type="entry name" value="DYNc"/>
    <property type="match status" value="1"/>
</dbReference>
<dbReference type="InterPro" id="IPR045063">
    <property type="entry name" value="Dynamin_N"/>
</dbReference>
<dbReference type="GO" id="GO:0000266">
    <property type="term" value="P:mitochondrial fission"/>
    <property type="evidence" value="ECO:0007669"/>
    <property type="project" value="TreeGrafter"/>
</dbReference>